<keyword evidence="4 7" id="KW-0378">Hydrolase</keyword>
<dbReference type="Gene3D" id="1.10.530.40">
    <property type="match status" value="1"/>
</dbReference>
<dbReference type="PANTHER" id="PTHR38107:SF3">
    <property type="entry name" value="LYSOZYME RRRD-RELATED"/>
    <property type="match status" value="1"/>
</dbReference>
<name>A0A5B0HDC2_9BURK</name>
<dbReference type="PANTHER" id="PTHR38107">
    <property type="match status" value="1"/>
</dbReference>
<dbReference type="GO" id="GO:0003796">
    <property type="term" value="F:lysozyme activity"/>
    <property type="evidence" value="ECO:0007669"/>
    <property type="project" value="UniProtKB-EC"/>
</dbReference>
<dbReference type="GO" id="GO:0009253">
    <property type="term" value="P:peptidoglycan catabolic process"/>
    <property type="evidence" value="ECO:0007669"/>
    <property type="project" value="InterPro"/>
</dbReference>
<dbReference type="AlphaFoldDB" id="A0A5B0HDC2"/>
<keyword evidence="9" id="KW-1185">Reference proteome</keyword>
<evidence type="ECO:0000256" key="5">
    <source>
        <dbReference type="ARBA" id="ARBA00023200"/>
    </source>
</evidence>
<dbReference type="Pfam" id="PF00959">
    <property type="entry name" value="Phage_lysozyme"/>
    <property type="match status" value="1"/>
</dbReference>
<evidence type="ECO:0000256" key="7">
    <source>
        <dbReference type="RuleBase" id="RU003788"/>
    </source>
</evidence>
<evidence type="ECO:0000256" key="6">
    <source>
        <dbReference type="ARBA" id="ARBA00023295"/>
    </source>
</evidence>
<comment type="caution">
    <text evidence="8">The sequence shown here is derived from an EMBL/GenBank/DDBJ whole genome shotgun (WGS) entry which is preliminary data.</text>
</comment>
<dbReference type="HAMAP" id="MF_04110">
    <property type="entry name" value="ENDOLYSIN_T4"/>
    <property type="match status" value="1"/>
</dbReference>
<keyword evidence="5" id="KW-1035">Host cytoplasm</keyword>
<keyword evidence="2 7" id="KW-0929">Antimicrobial</keyword>
<dbReference type="InterPro" id="IPR023347">
    <property type="entry name" value="Lysozyme_dom_sf"/>
</dbReference>
<evidence type="ECO:0000313" key="8">
    <source>
        <dbReference type="EMBL" id="KAA1013225.1"/>
    </source>
</evidence>
<comment type="similarity">
    <text evidence="7">Belongs to the glycosyl hydrolase 24 family.</text>
</comment>
<evidence type="ECO:0000256" key="2">
    <source>
        <dbReference type="ARBA" id="ARBA00022529"/>
    </source>
</evidence>
<dbReference type="InterPro" id="IPR033907">
    <property type="entry name" value="Endolysin_autolysin"/>
</dbReference>
<organism evidence="8 9">
    <name type="scientific">Paraburkholderia panacisoli</name>
    <dbReference type="NCBI Taxonomy" id="2603818"/>
    <lineage>
        <taxon>Bacteria</taxon>
        <taxon>Pseudomonadati</taxon>
        <taxon>Pseudomonadota</taxon>
        <taxon>Betaproteobacteria</taxon>
        <taxon>Burkholderiales</taxon>
        <taxon>Burkholderiaceae</taxon>
        <taxon>Paraburkholderia</taxon>
    </lineage>
</organism>
<evidence type="ECO:0000256" key="3">
    <source>
        <dbReference type="ARBA" id="ARBA00022638"/>
    </source>
</evidence>
<dbReference type="InterPro" id="IPR002196">
    <property type="entry name" value="Glyco_hydro_24"/>
</dbReference>
<dbReference type="SUPFAM" id="SSF53955">
    <property type="entry name" value="Lysozyme-like"/>
    <property type="match status" value="1"/>
</dbReference>
<dbReference type="CDD" id="cd00737">
    <property type="entry name" value="lyz_endolysin_autolysin"/>
    <property type="match status" value="1"/>
</dbReference>
<dbReference type="EC" id="3.2.1.17" evidence="7"/>
<reference evidence="8 9" key="1">
    <citation type="submission" date="2019-08" db="EMBL/GenBank/DDBJ databases">
        <title>Paraburkholderia sp. DCY113.</title>
        <authorList>
            <person name="Kang J."/>
        </authorList>
    </citation>
    <scope>NUCLEOTIDE SEQUENCE [LARGE SCALE GENOMIC DNA]</scope>
    <source>
        <strain evidence="8 9">DCY113</strain>
    </source>
</reference>
<dbReference type="InterPro" id="IPR034690">
    <property type="entry name" value="Endolysin_T4_type"/>
</dbReference>
<proteinExistence type="inferred from homology"/>
<dbReference type="EMBL" id="VTUZ01000005">
    <property type="protein sequence ID" value="KAA1013225.1"/>
    <property type="molecule type" value="Genomic_DNA"/>
</dbReference>
<evidence type="ECO:0000256" key="4">
    <source>
        <dbReference type="ARBA" id="ARBA00022801"/>
    </source>
</evidence>
<dbReference type="GO" id="GO:0042742">
    <property type="term" value="P:defense response to bacterium"/>
    <property type="evidence" value="ECO:0007669"/>
    <property type="project" value="UniProtKB-KW"/>
</dbReference>
<dbReference type="GO" id="GO:0016998">
    <property type="term" value="P:cell wall macromolecule catabolic process"/>
    <property type="evidence" value="ECO:0007669"/>
    <property type="project" value="InterPro"/>
</dbReference>
<dbReference type="GO" id="GO:0031640">
    <property type="term" value="P:killing of cells of another organism"/>
    <property type="evidence" value="ECO:0007669"/>
    <property type="project" value="UniProtKB-KW"/>
</dbReference>
<keyword evidence="3 7" id="KW-0081">Bacteriolytic enzyme</keyword>
<keyword evidence="6 7" id="KW-0326">Glycosidase</keyword>
<dbReference type="InterPro" id="IPR051018">
    <property type="entry name" value="Bacteriophage_GH24"/>
</dbReference>
<protein>
    <recommendedName>
        <fullName evidence="7">Lysozyme</fullName>
        <ecNumber evidence="7">3.2.1.17</ecNumber>
    </recommendedName>
</protein>
<dbReference type="InterPro" id="IPR023346">
    <property type="entry name" value="Lysozyme-like_dom_sf"/>
</dbReference>
<comment type="catalytic activity">
    <reaction evidence="1 7">
        <text>Hydrolysis of (1-&gt;4)-beta-linkages between N-acetylmuramic acid and N-acetyl-D-glucosamine residues in a peptidoglycan and between N-acetyl-D-glucosamine residues in chitodextrins.</text>
        <dbReference type="EC" id="3.2.1.17"/>
    </reaction>
</comment>
<sequence length="145" mass="15419">MQVSPAGVALTKSMEGCSLTAYPDPASGGSPFTCGYGHTGSDVKPGMTITQAKADAWLDYDIARSAQIVNSLVHVYLNQNQFDALVDFVFNVGAGNFRSSTLLRLVNAGSFAAAADQFPRWTQAAGKVMPGLVKRREAERALFVS</sequence>
<accession>A0A5B0HDC2</accession>
<dbReference type="Proteomes" id="UP000325273">
    <property type="component" value="Unassembled WGS sequence"/>
</dbReference>
<evidence type="ECO:0000256" key="1">
    <source>
        <dbReference type="ARBA" id="ARBA00000632"/>
    </source>
</evidence>
<gene>
    <name evidence="8" type="ORF">FVF58_09680</name>
</gene>
<evidence type="ECO:0000313" key="9">
    <source>
        <dbReference type="Proteomes" id="UP000325273"/>
    </source>
</evidence>